<dbReference type="Gene3D" id="3.40.30.60">
    <property type="entry name" value="FHIPEP family, domain 1"/>
    <property type="match status" value="1"/>
</dbReference>
<evidence type="ECO:0000256" key="6">
    <source>
        <dbReference type="ARBA" id="ARBA00023136"/>
    </source>
</evidence>
<dbReference type="AlphaFoldDB" id="A0A383DDK6"/>
<dbReference type="GO" id="GO:0044780">
    <property type="term" value="P:bacterial-type flagellum assembly"/>
    <property type="evidence" value="ECO:0007669"/>
    <property type="project" value="TreeGrafter"/>
</dbReference>
<evidence type="ECO:0000313" key="7">
    <source>
        <dbReference type="EMBL" id="SVE41948.1"/>
    </source>
</evidence>
<dbReference type="Gene3D" id="1.10.8.540">
    <property type="entry name" value="FHIPEP family, domain 3"/>
    <property type="match status" value="1"/>
</dbReference>
<dbReference type="InterPro" id="IPR042194">
    <property type="entry name" value="FHIPEP_1"/>
</dbReference>
<dbReference type="InterPro" id="IPR042196">
    <property type="entry name" value="FHIPEP_4"/>
</dbReference>
<feature type="non-terminal residue" evidence="7">
    <location>
        <position position="1"/>
    </location>
</feature>
<evidence type="ECO:0000256" key="1">
    <source>
        <dbReference type="ARBA" id="ARBA00004651"/>
    </source>
</evidence>
<keyword evidence="3" id="KW-1003">Cell membrane</keyword>
<organism evidence="7">
    <name type="scientific">marine metagenome</name>
    <dbReference type="NCBI Taxonomy" id="408172"/>
    <lineage>
        <taxon>unclassified sequences</taxon>
        <taxon>metagenomes</taxon>
        <taxon>ecological metagenomes</taxon>
    </lineage>
</organism>
<comment type="similarity">
    <text evidence="2">Belongs to the FHIPEP (flagella/HR/invasion proteins export pore) family.</text>
</comment>
<dbReference type="InterPro" id="IPR001712">
    <property type="entry name" value="T3SS_FHIPEP"/>
</dbReference>
<reference evidence="7" key="1">
    <citation type="submission" date="2018-05" db="EMBL/GenBank/DDBJ databases">
        <authorList>
            <person name="Lanie J.A."/>
            <person name="Ng W.-L."/>
            <person name="Kazmierczak K.M."/>
            <person name="Andrzejewski T.M."/>
            <person name="Davidsen T.M."/>
            <person name="Wayne K.J."/>
            <person name="Tettelin H."/>
            <person name="Glass J.I."/>
            <person name="Rusch D."/>
            <person name="Podicherti R."/>
            <person name="Tsui H.-C.T."/>
            <person name="Winkler M.E."/>
        </authorList>
    </citation>
    <scope>NUCLEOTIDE SEQUENCE</scope>
</reference>
<dbReference type="InterPro" id="IPR042193">
    <property type="entry name" value="FHIPEP_3"/>
</dbReference>
<name>A0A383DDK6_9ZZZZ</name>
<evidence type="ECO:0000256" key="5">
    <source>
        <dbReference type="ARBA" id="ARBA00022989"/>
    </source>
</evidence>
<dbReference type="GO" id="GO:0009306">
    <property type="term" value="P:protein secretion"/>
    <property type="evidence" value="ECO:0007669"/>
    <property type="project" value="InterPro"/>
</dbReference>
<evidence type="ECO:0000256" key="2">
    <source>
        <dbReference type="ARBA" id="ARBA00008835"/>
    </source>
</evidence>
<evidence type="ECO:0008006" key="8">
    <source>
        <dbReference type="Google" id="ProtNLM"/>
    </source>
</evidence>
<dbReference type="Gene3D" id="3.40.50.12790">
    <property type="entry name" value="FHIPEP family, domain 4"/>
    <property type="match status" value="1"/>
</dbReference>
<dbReference type="EMBL" id="UINC01215997">
    <property type="protein sequence ID" value="SVE41948.1"/>
    <property type="molecule type" value="Genomic_DNA"/>
</dbReference>
<sequence length="236" mass="26411">QTTEPVFGLPATWITEVERKNAEMAGYTVVDPASVLVTHFSETIKRHCHQILSRQDVQVLLDNLKENNPALVNELVPTLLSVGQVQRVLQNLLSEGVSIRNLVSVLERVADYAATTKNPDELSEQARKAIGAQVVKPYLDDNNNLPAITLDPWLEEEMVKGIRPSQNETVLLIDPKIAEHLSHHLHKNIQPMIAEGRTPAVICSSMIRAGLRRFFASKFPELAFLSYEELPPKIEI</sequence>
<proteinExistence type="inferred from homology"/>
<dbReference type="PANTHER" id="PTHR30161:SF1">
    <property type="entry name" value="FLAGELLAR BIOSYNTHESIS PROTEIN FLHA-RELATED"/>
    <property type="match status" value="1"/>
</dbReference>
<feature type="non-terminal residue" evidence="7">
    <location>
        <position position="236"/>
    </location>
</feature>
<dbReference type="PANTHER" id="PTHR30161">
    <property type="entry name" value="FLAGELLAR EXPORT PROTEIN, MEMBRANE FLHA SUBUNIT-RELATED"/>
    <property type="match status" value="1"/>
</dbReference>
<dbReference type="Pfam" id="PF00771">
    <property type="entry name" value="FHIPEP"/>
    <property type="match status" value="1"/>
</dbReference>
<keyword evidence="6" id="KW-0472">Membrane</keyword>
<evidence type="ECO:0000256" key="3">
    <source>
        <dbReference type="ARBA" id="ARBA00022475"/>
    </source>
</evidence>
<protein>
    <recommendedName>
        <fullName evidence="8">EscV/YscV/HrcV family type III secretion system export apparatus protein</fullName>
    </recommendedName>
</protein>
<comment type="subcellular location">
    <subcellularLocation>
        <location evidence="1">Cell membrane</location>
        <topology evidence="1">Multi-pass membrane protein</topology>
    </subcellularLocation>
</comment>
<accession>A0A383DDK6</accession>
<gene>
    <name evidence="7" type="ORF">METZ01_LOCUS494802</name>
</gene>
<evidence type="ECO:0000256" key="4">
    <source>
        <dbReference type="ARBA" id="ARBA00022692"/>
    </source>
</evidence>
<keyword evidence="5" id="KW-1133">Transmembrane helix</keyword>
<keyword evidence="4" id="KW-0812">Transmembrane</keyword>
<dbReference type="GO" id="GO:0005886">
    <property type="term" value="C:plasma membrane"/>
    <property type="evidence" value="ECO:0007669"/>
    <property type="project" value="UniProtKB-SubCell"/>
</dbReference>